<reference evidence="3 4" key="1">
    <citation type="submission" date="2021-04" db="EMBL/GenBank/DDBJ databases">
        <title>Molecular and phenotypic characterization and identification of bacterial isolates recovered from the Anatolian ground squirrels (Spermophilus xanthoprymnus) and which have the potential to form a new species in the Campylobacter genus.</title>
        <authorList>
            <person name="Aydin F."/>
            <person name="Abay S."/>
            <person name="Kayman T."/>
            <person name="Karakaya E."/>
            <person name="Mustak H.K."/>
            <person name="Mustak I.B."/>
            <person name="Bilgin N."/>
            <person name="Duzler A."/>
            <person name="Sahin O."/>
            <person name="Guran O."/>
            <person name="Saticioglu I.B."/>
        </authorList>
    </citation>
    <scope>NUCLEOTIDE SEQUENCE [LARGE SCALE GENOMIC DNA]</scope>
    <source>
        <strain evidence="4">faydin-G24</strain>
    </source>
</reference>
<feature type="domain" description="Peptidase M16 N-terminal" evidence="1">
    <location>
        <begin position="18"/>
        <end position="160"/>
    </location>
</feature>
<dbReference type="PANTHER" id="PTHR11851">
    <property type="entry name" value="METALLOPROTEASE"/>
    <property type="match status" value="1"/>
</dbReference>
<comment type="caution">
    <text evidence="3">The sequence shown here is derived from an EMBL/GenBank/DDBJ whole genome shotgun (WGS) entry which is preliminary data.</text>
</comment>
<accession>A0ABS5HJD7</accession>
<dbReference type="SUPFAM" id="SSF63411">
    <property type="entry name" value="LuxS/MPP-like metallohydrolase"/>
    <property type="match status" value="2"/>
</dbReference>
<evidence type="ECO:0000259" key="2">
    <source>
        <dbReference type="Pfam" id="PF05193"/>
    </source>
</evidence>
<dbReference type="Proteomes" id="UP000682951">
    <property type="component" value="Unassembled WGS sequence"/>
</dbReference>
<evidence type="ECO:0000259" key="1">
    <source>
        <dbReference type="Pfam" id="PF00675"/>
    </source>
</evidence>
<dbReference type="Pfam" id="PF00675">
    <property type="entry name" value="Peptidase_M16"/>
    <property type="match status" value="1"/>
</dbReference>
<gene>
    <name evidence="3" type="ORF">KDD93_07365</name>
</gene>
<organism evidence="3 4">
    <name type="scientific">Campylobacter anatolicus</name>
    <dbReference type="NCBI Taxonomy" id="2829105"/>
    <lineage>
        <taxon>Bacteria</taxon>
        <taxon>Pseudomonadati</taxon>
        <taxon>Campylobacterota</taxon>
        <taxon>Epsilonproteobacteria</taxon>
        <taxon>Campylobacterales</taxon>
        <taxon>Campylobacteraceae</taxon>
        <taxon>Campylobacter</taxon>
    </lineage>
</organism>
<sequence>MKIINLDVKNVKIPAVFESDKALPVVSLKLVFKVAGAVRDIKAGVAKMSANMLNEGTLSLGSYEFARLLEQRAISLNIDSGFETFSIELNCLKEHFSYACDMIKHLLIEPNLTAESLNRCKAVTLGEIASNDNDFDYVARRGLMELLYPNTPLSRASIGTSESVASMNLDDVKKFIKEHLNLSNLFIIFGGDVSETHTSFVTEILSVLDAGETRELPNFITSNKEQNSEILRPSEQAYIYFGSPFNVVEQERYKAKVATFILGESGFGSRLMEEIRVKRGLAYSAYARNSFALSHSGIFGYMQTKNEKKDEAIAVIKDEIYKFSQNGVSKSELTQAKNFLLGSLPLRLETLFKRLNIAQSEFYESRPLGTFLSELEQIQKLSLNELNEFITLHSEINRLSFCVLRNEI</sequence>
<dbReference type="EMBL" id="JAGSSW010000007">
    <property type="protein sequence ID" value="MBR8464380.1"/>
    <property type="molecule type" value="Genomic_DNA"/>
</dbReference>
<dbReference type="Gene3D" id="3.30.830.10">
    <property type="entry name" value="Metalloenzyme, LuxS/M16 peptidase-like"/>
    <property type="match status" value="2"/>
</dbReference>
<protein>
    <submittedName>
        <fullName evidence="3">Insulinase family protein</fullName>
    </submittedName>
</protein>
<dbReference type="Pfam" id="PF05193">
    <property type="entry name" value="Peptidase_M16_C"/>
    <property type="match status" value="1"/>
</dbReference>
<dbReference type="InterPro" id="IPR011765">
    <property type="entry name" value="Pept_M16_N"/>
</dbReference>
<dbReference type="RefSeq" id="WP_212142279.1">
    <property type="nucleotide sequence ID" value="NZ_JAGSSW010000007.1"/>
</dbReference>
<feature type="domain" description="Peptidase M16 C-terminal" evidence="2">
    <location>
        <begin position="167"/>
        <end position="338"/>
    </location>
</feature>
<name>A0ABS5HJD7_9BACT</name>
<dbReference type="PANTHER" id="PTHR11851:SF225">
    <property type="entry name" value="NON-PEPTIDASE HOMOLOG YMXG"/>
    <property type="match status" value="1"/>
</dbReference>
<evidence type="ECO:0000313" key="3">
    <source>
        <dbReference type="EMBL" id="MBR8464380.1"/>
    </source>
</evidence>
<proteinExistence type="predicted"/>
<evidence type="ECO:0000313" key="4">
    <source>
        <dbReference type="Proteomes" id="UP000682951"/>
    </source>
</evidence>
<dbReference type="InterPro" id="IPR007863">
    <property type="entry name" value="Peptidase_M16_C"/>
</dbReference>
<dbReference type="InterPro" id="IPR011249">
    <property type="entry name" value="Metalloenz_LuxS/M16"/>
</dbReference>
<dbReference type="InterPro" id="IPR050361">
    <property type="entry name" value="MPP/UQCRC_Complex"/>
</dbReference>
<keyword evidence="4" id="KW-1185">Reference proteome</keyword>